<proteinExistence type="inferred from homology"/>
<keyword evidence="12" id="KW-0812">Transmembrane</keyword>
<keyword evidence="7" id="KW-0106">Calcium</keyword>
<feature type="active site" evidence="6">
    <location>
        <position position="589"/>
    </location>
</feature>
<dbReference type="PANTHER" id="PTHR11742">
    <property type="entry name" value="MANNOSYL-OLIGOSACCHARIDE ALPHA-1,2-MANNOSIDASE-RELATED"/>
    <property type="match status" value="1"/>
</dbReference>
<evidence type="ECO:0000256" key="5">
    <source>
        <dbReference type="ARBA" id="ARBA00023157"/>
    </source>
</evidence>
<evidence type="ECO:0000256" key="12">
    <source>
        <dbReference type="SAM" id="Phobius"/>
    </source>
</evidence>
<sequence>MPLPDKISRRRQAEVSTNGSSTPRSWNGFLSLRTLAMGVTVVVLICSLQLVLLLSHTDTAYESQSQSSRLWHYLQVHEANLTALALQQRELTRLLGQLNTLVVGQQQALRQVEGQLTNLPAAVLPVGTADSAVTRKMKELNKDHLDELERQQREIQSLQAALKSLSAHTAQVPVPEAHSVPPEVAVQPPVLSPSPPAIVEGASLDVSGGEAAKDFPEEWLAHFSRADLEASAKEAEKWRQMARNAAEHAWRGYKERAWGKDEMKPVSGSPGRVWGNVGLQILDALSTLWLMDLKEQFNEGADFVEKQLQFDHPGLVSFFEITIRGLGGLLSAHSLSGRPMFLQKAQELGEKLLRAINPQTGFPMTQVNLRTGEGKKGWYSGTLLAEAGTIQLEFRYLSQQLGDPRFAAAGDKAMRQILQAENGQGLVPWGLSSSGTPRFTNSHITLGAMGDSYYEYLLKLYIQSDKTEPEWKDAWKRAMGKAFQRLIFTTKGGLTYIAEEKNGRADHKMDHLACFVGGMLIYAARELKPEEVDARWEQTAAGITETCYEMYHRQPSHLAPEASRFNLQGGQGQDMNIWNNAAQYLLRPEAAEAIFYMFYYTGDPKYRRWAGEIMEAIEKHCRAPYGYSAVTDVRRAPPAQRNEMETFFLAETLKYLYLTFLPNPRAVLNLDDFVFNTEAHPIRRATAAVDAVRNRQQHFLGK</sequence>
<dbReference type="PRINTS" id="PR00747">
    <property type="entry name" value="GLYHDRLASE47"/>
</dbReference>
<dbReference type="GO" id="GO:0005975">
    <property type="term" value="P:carbohydrate metabolic process"/>
    <property type="evidence" value="ECO:0007669"/>
    <property type="project" value="InterPro"/>
</dbReference>
<comment type="caution">
    <text evidence="13">The sequence shown here is derived from an EMBL/GenBank/DDBJ whole genome shotgun (WGS) entry which is preliminary data.</text>
</comment>
<comment type="cofactor">
    <cofactor evidence="1 7">
        <name>Ca(2+)</name>
        <dbReference type="ChEBI" id="CHEBI:29108"/>
    </cofactor>
</comment>
<dbReference type="Pfam" id="PF01532">
    <property type="entry name" value="Glyco_hydro_47"/>
    <property type="match status" value="1"/>
</dbReference>
<dbReference type="PANTHER" id="PTHR11742:SF6">
    <property type="entry name" value="MANNOSYL-OLIGOSACCHARIDE ALPHA-1,2-MANNOSIDASE IA-RELATED"/>
    <property type="match status" value="1"/>
</dbReference>
<evidence type="ECO:0000256" key="4">
    <source>
        <dbReference type="ARBA" id="ARBA00022801"/>
    </source>
</evidence>
<dbReference type="EC" id="3.2.1.-" evidence="9"/>
<evidence type="ECO:0000256" key="6">
    <source>
        <dbReference type="PIRSR" id="PIRSR601382-1"/>
    </source>
</evidence>
<gene>
    <name evidence="13" type="ORF">EVOR1521_LOCUS3481</name>
</gene>
<comment type="pathway">
    <text evidence="2">Protein modification; protein glycosylation.</text>
</comment>
<keyword evidence="12" id="KW-0472">Membrane</keyword>
<dbReference type="SUPFAM" id="SSF48225">
    <property type="entry name" value="Seven-hairpin glycosidases"/>
    <property type="match status" value="1"/>
</dbReference>
<name>A0AA36MNM7_9DINO</name>
<feature type="active site" description="Proton donor" evidence="6">
    <location>
        <position position="320"/>
    </location>
</feature>
<feature type="compositionally biased region" description="Polar residues" evidence="11">
    <location>
        <begin position="14"/>
        <end position="23"/>
    </location>
</feature>
<keyword evidence="10" id="KW-0175">Coiled coil</keyword>
<dbReference type="GO" id="GO:0005783">
    <property type="term" value="C:endoplasmic reticulum"/>
    <property type="evidence" value="ECO:0007669"/>
    <property type="project" value="TreeGrafter"/>
</dbReference>
<accession>A0AA36MNM7</accession>
<comment type="similarity">
    <text evidence="3 9">Belongs to the glycosyl hydrolase 47 family.</text>
</comment>
<feature type="binding site" evidence="7">
    <location>
        <position position="677"/>
    </location>
    <ligand>
        <name>Ca(2+)</name>
        <dbReference type="ChEBI" id="CHEBI:29108"/>
    </ligand>
</feature>
<evidence type="ECO:0000256" key="8">
    <source>
        <dbReference type="PIRSR" id="PIRSR601382-3"/>
    </source>
</evidence>
<feature type="region of interest" description="Disordered" evidence="11">
    <location>
        <begin position="1"/>
        <end position="23"/>
    </location>
</feature>
<keyword evidence="9" id="KW-0326">Glycosidase</keyword>
<protein>
    <recommendedName>
        <fullName evidence="9">alpha-1,2-Mannosidase</fullName>
        <ecNumber evidence="9">3.2.1.-</ecNumber>
    </recommendedName>
</protein>
<dbReference type="InterPro" id="IPR050749">
    <property type="entry name" value="Glycosyl_Hydrolase_47"/>
</dbReference>
<dbReference type="AlphaFoldDB" id="A0AA36MNM7"/>
<keyword evidence="4 9" id="KW-0378">Hydrolase</keyword>
<evidence type="ECO:0000256" key="3">
    <source>
        <dbReference type="ARBA" id="ARBA00007658"/>
    </source>
</evidence>
<evidence type="ECO:0000313" key="14">
    <source>
        <dbReference type="Proteomes" id="UP001178507"/>
    </source>
</evidence>
<feature type="coiled-coil region" evidence="10">
    <location>
        <begin position="134"/>
        <end position="168"/>
    </location>
</feature>
<dbReference type="GO" id="GO:0005509">
    <property type="term" value="F:calcium ion binding"/>
    <property type="evidence" value="ECO:0007669"/>
    <property type="project" value="InterPro"/>
</dbReference>
<feature type="disulfide bond" evidence="8">
    <location>
        <begin position="514"/>
        <end position="547"/>
    </location>
</feature>
<dbReference type="Proteomes" id="UP001178507">
    <property type="component" value="Unassembled WGS sequence"/>
</dbReference>
<keyword evidence="12" id="KW-1133">Transmembrane helix</keyword>
<keyword evidence="5 8" id="KW-1015">Disulfide bond</keyword>
<feature type="transmembrane region" description="Helical" evidence="12">
    <location>
        <begin position="34"/>
        <end position="54"/>
    </location>
</feature>
<dbReference type="EMBL" id="CAUJNA010000213">
    <property type="protein sequence ID" value="CAJ1373742.1"/>
    <property type="molecule type" value="Genomic_DNA"/>
</dbReference>
<dbReference type="InterPro" id="IPR036026">
    <property type="entry name" value="Seven-hairpin_glycosidases"/>
</dbReference>
<reference evidence="13" key="1">
    <citation type="submission" date="2023-08" db="EMBL/GenBank/DDBJ databases">
        <authorList>
            <person name="Chen Y."/>
            <person name="Shah S."/>
            <person name="Dougan E. K."/>
            <person name="Thang M."/>
            <person name="Chan C."/>
        </authorList>
    </citation>
    <scope>NUCLEOTIDE SEQUENCE</scope>
</reference>
<dbReference type="InterPro" id="IPR012341">
    <property type="entry name" value="6hp_glycosidase-like_sf"/>
</dbReference>
<evidence type="ECO:0000256" key="1">
    <source>
        <dbReference type="ARBA" id="ARBA00001913"/>
    </source>
</evidence>
<dbReference type="Gene3D" id="1.50.10.10">
    <property type="match status" value="1"/>
</dbReference>
<evidence type="ECO:0000256" key="9">
    <source>
        <dbReference type="RuleBase" id="RU361193"/>
    </source>
</evidence>
<evidence type="ECO:0000256" key="2">
    <source>
        <dbReference type="ARBA" id="ARBA00004922"/>
    </source>
</evidence>
<evidence type="ECO:0000256" key="7">
    <source>
        <dbReference type="PIRSR" id="PIRSR601382-2"/>
    </source>
</evidence>
<dbReference type="GO" id="GO:0004571">
    <property type="term" value="F:mannosyl-oligosaccharide 1,2-alpha-mannosidase activity"/>
    <property type="evidence" value="ECO:0007669"/>
    <property type="project" value="InterPro"/>
</dbReference>
<feature type="active site" description="Proton donor" evidence="6">
    <location>
        <position position="561"/>
    </location>
</feature>
<dbReference type="InterPro" id="IPR001382">
    <property type="entry name" value="Glyco_hydro_47"/>
</dbReference>
<evidence type="ECO:0000256" key="10">
    <source>
        <dbReference type="SAM" id="Coils"/>
    </source>
</evidence>
<feature type="active site" evidence="6">
    <location>
        <position position="451"/>
    </location>
</feature>
<keyword evidence="7" id="KW-0479">Metal-binding</keyword>
<keyword evidence="14" id="KW-1185">Reference proteome</keyword>
<organism evidence="13 14">
    <name type="scientific">Effrenium voratum</name>
    <dbReference type="NCBI Taxonomy" id="2562239"/>
    <lineage>
        <taxon>Eukaryota</taxon>
        <taxon>Sar</taxon>
        <taxon>Alveolata</taxon>
        <taxon>Dinophyceae</taxon>
        <taxon>Suessiales</taxon>
        <taxon>Symbiodiniaceae</taxon>
        <taxon>Effrenium</taxon>
    </lineage>
</organism>
<dbReference type="GO" id="GO:0000139">
    <property type="term" value="C:Golgi membrane"/>
    <property type="evidence" value="ECO:0007669"/>
    <property type="project" value="TreeGrafter"/>
</dbReference>
<evidence type="ECO:0000313" key="13">
    <source>
        <dbReference type="EMBL" id="CAJ1373742.1"/>
    </source>
</evidence>
<evidence type="ECO:0000256" key="11">
    <source>
        <dbReference type="SAM" id="MobiDB-lite"/>
    </source>
</evidence>